<keyword evidence="3" id="KW-1185">Reference proteome</keyword>
<protein>
    <recommendedName>
        <fullName evidence="1">F-box domain-containing protein</fullName>
    </recommendedName>
</protein>
<feature type="domain" description="F-box" evidence="1">
    <location>
        <begin position="9"/>
        <end position="57"/>
    </location>
</feature>
<proteinExistence type="predicted"/>
<comment type="caution">
    <text evidence="2">The sequence shown here is derived from an EMBL/GenBank/DDBJ whole genome shotgun (WGS) entry which is preliminary data.</text>
</comment>
<dbReference type="AlphaFoldDB" id="A0A9W8Q0I9"/>
<dbReference type="Proteomes" id="UP001152130">
    <property type="component" value="Unassembled WGS sequence"/>
</dbReference>
<evidence type="ECO:0000313" key="3">
    <source>
        <dbReference type="Proteomes" id="UP001152130"/>
    </source>
</evidence>
<dbReference type="InterPro" id="IPR001810">
    <property type="entry name" value="F-box_dom"/>
</dbReference>
<reference evidence="2" key="1">
    <citation type="submission" date="2022-10" db="EMBL/GenBank/DDBJ databases">
        <title>Fusarium specimens isolated from Avocado Roots.</title>
        <authorList>
            <person name="Stajich J."/>
            <person name="Roper C."/>
            <person name="Heimlech-Rivalta G."/>
        </authorList>
    </citation>
    <scope>NUCLEOTIDE SEQUENCE</scope>
    <source>
        <strain evidence="2">CF00143</strain>
    </source>
</reference>
<evidence type="ECO:0000259" key="1">
    <source>
        <dbReference type="PROSITE" id="PS50181"/>
    </source>
</evidence>
<dbReference type="EMBL" id="JAPDHF010000002">
    <property type="protein sequence ID" value="KAJ4022677.1"/>
    <property type="molecule type" value="Genomic_DNA"/>
</dbReference>
<sequence>MANPAAEIPFKLLQLPNELRNSIYSYLDNADVKRLRATCSAMSQDVPLRITRVFLSANSSNINVFMAIGNHETLRHGVTELVWDDARLSTGPEFEVERKSYEAEGWHQDDPVTNNGCPRWFERDCEEDYCYYRGRKMVPPGGIIPLRESWAYYERLLDSQESNIDNNIDIEAFMVGLKCFPSLKRVTITPSTHGTDFNPLYETPMIRDFPVGFKFPRPKAWPAGSISGPAYVLPWIEQDGVPNRCEEIYGYGVAEYRKRWRGYRAATRFLALDQDHHVTELVVGGNEVRTGINCHIFDQPSAAYNDLVNLLQRPGFSYLSLDLLTGSLYTETWSYYKSGLLHDALAKAKDLKHICLRTTTDPYSDAPYHYVVEDLQKVDFPLSTIFPIDQWPQLEHFGVSGFIVDLDDLISLLVSLPPSLRSVELSHLSFTRKGDSYENLLVQMRDSLDWRSRPEQQRPKVHVIATAYDLDDGYVEVDDAVYSFLYQGGESPFEGNGSLIHEGRGGIRRDIFDPEFMAPY</sequence>
<organism evidence="2 3">
    <name type="scientific">Fusarium irregulare</name>
    <dbReference type="NCBI Taxonomy" id="2494466"/>
    <lineage>
        <taxon>Eukaryota</taxon>
        <taxon>Fungi</taxon>
        <taxon>Dikarya</taxon>
        <taxon>Ascomycota</taxon>
        <taxon>Pezizomycotina</taxon>
        <taxon>Sordariomycetes</taxon>
        <taxon>Hypocreomycetidae</taxon>
        <taxon>Hypocreales</taxon>
        <taxon>Nectriaceae</taxon>
        <taxon>Fusarium</taxon>
        <taxon>Fusarium incarnatum-equiseti species complex</taxon>
    </lineage>
</organism>
<dbReference type="PROSITE" id="PS50181">
    <property type="entry name" value="FBOX"/>
    <property type="match status" value="1"/>
</dbReference>
<gene>
    <name evidence="2" type="ORF">NW766_001723</name>
</gene>
<accession>A0A9W8Q0I9</accession>
<name>A0A9W8Q0I9_9HYPO</name>
<dbReference type="CDD" id="cd09917">
    <property type="entry name" value="F-box_SF"/>
    <property type="match status" value="1"/>
</dbReference>
<evidence type="ECO:0000313" key="2">
    <source>
        <dbReference type="EMBL" id="KAJ4022677.1"/>
    </source>
</evidence>